<feature type="transmembrane region" description="Helical" evidence="10">
    <location>
        <begin position="217"/>
        <end position="234"/>
    </location>
</feature>
<comment type="function">
    <text evidence="10">The central subunit of the protein translocation channel SecYEG. Consists of two halves formed by TMs 1-5 and 6-10. These two domains form a lateral gate at the front which open onto the bilayer between TMs 2 and 7, and are clamped together by SecE at the back. The channel is closed by both a pore ring composed of hydrophobic SecY resides and a short helix (helix 2A) on the extracellular side of the membrane which forms a plug. The plug probably moves laterally to allow the channel to open. The ring and the pore may move independently.</text>
</comment>
<keyword evidence="10" id="KW-1003">Cell membrane</keyword>
<evidence type="ECO:0000256" key="9">
    <source>
        <dbReference type="ARBA" id="ARBA00039733"/>
    </source>
</evidence>
<dbReference type="SUPFAM" id="SSF103491">
    <property type="entry name" value="Preprotein translocase SecY subunit"/>
    <property type="match status" value="1"/>
</dbReference>
<feature type="transmembrane region" description="Helical" evidence="10">
    <location>
        <begin position="246"/>
        <end position="268"/>
    </location>
</feature>
<accession>A0A317PQ80</accession>
<evidence type="ECO:0000256" key="6">
    <source>
        <dbReference type="ARBA" id="ARBA00022989"/>
    </source>
</evidence>
<comment type="subcellular location">
    <subcellularLocation>
        <location evidence="10">Cell membrane</location>
        <topology evidence="10">Multi-pass membrane protein</topology>
    </subcellularLocation>
    <subcellularLocation>
        <location evidence="1">Membrane</location>
        <topology evidence="1">Multi-pass membrane protein</topology>
    </subcellularLocation>
</comment>
<dbReference type="GO" id="GO:0005886">
    <property type="term" value="C:plasma membrane"/>
    <property type="evidence" value="ECO:0007669"/>
    <property type="project" value="UniProtKB-SubCell"/>
</dbReference>
<feature type="transmembrane region" description="Helical" evidence="10">
    <location>
        <begin position="305"/>
        <end position="327"/>
    </location>
</feature>
<evidence type="ECO:0000256" key="1">
    <source>
        <dbReference type="ARBA" id="ARBA00004141"/>
    </source>
</evidence>
<comment type="similarity">
    <text evidence="2 10 11">Belongs to the SecY/SEC61-alpha family.</text>
</comment>
<keyword evidence="6 10" id="KW-1133">Transmembrane helix</keyword>
<keyword evidence="5 10" id="KW-0653">Protein transport</keyword>
<keyword evidence="13" id="KW-1185">Reference proteome</keyword>
<comment type="subunit">
    <text evidence="10">Component of the Sec protein translocase complex. Heterotrimer consisting of SecY, SecE and SecG subunits. The heterotrimers can form oligomers, although 1 heterotrimer is thought to be able to translocate proteins. Interacts with the ribosome. Interacts with SecDF, and other proteins may be involved. Interacts with SecA.</text>
</comment>
<feature type="transmembrane region" description="Helical" evidence="10">
    <location>
        <begin position="57"/>
        <end position="75"/>
    </location>
</feature>
<evidence type="ECO:0000256" key="4">
    <source>
        <dbReference type="ARBA" id="ARBA00022692"/>
    </source>
</evidence>
<evidence type="ECO:0000256" key="7">
    <source>
        <dbReference type="ARBA" id="ARBA00023010"/>
    </source>
</evidence>
<dbReference type="PIRSF" id="PIRSF004557">
    <property type="entry name" value="SecY"/>
    <property type="match status" value="1"/>
</dbReference>
<dbReference type="PRINTS" id="PR00303">
    <property type="entry name" value="SECYTRNLCASE"/>
</dbReference>
<feature type="transmembrane region" description="Helical" evidence="10">
    <location>
        <begin position="153"/>
        <end position="173"/>
    </location>
</feature>
<evidence type="ECO:0000313" key="13">
    <source>
        <dbReference type="Proteomes" id="UP000246352"/>
    </source>
</evidence>
<keyword evidence="8 10" id="KW-0472">Membrane</keyword>
<dbReference type="Proteomes" id="UP000246352">
    <property type="component" value="Unassembled WGS sequence"/>
</dbReference>
<evidence type="ECO:0000313" key="12">
    <source>
        <dbReference type="EMBL" id="PWW03622.1"/>
    </source>
</evidence>
<evidence type="ECO:0000256" key="11">
    <source>
        <dbReference type="RuleBase" id="RU004349"/>
    </source>
</evidence>
<dbReference type="GO" id="GO:0006605">
    <property type="term" value="P:protein targeting"/>
    <property type="evidence" value="ECO:0007669"/>
    <property type="project" value="UniProtKB-UniRule"/>
</dbReference>
<feature type="transmembrane region" description="Helical" evidence="10">
    <location>
        <begin position="400"/>
        <end position="424"/>
    </location>
</feature>
<dbReference type="InterPro" id="IPR026593">
    <property type="entry name" value="SecY"/>
</dbReference>
<protein>
    <recommendedName>
        <fullName evidence="9 10">Protein translocase subunit SecY</fullName>
    </recommendedName>
</protein>
<dbReference type="Pfam" id="PF00344">
    <property type="entry name" value="SecY"/>
    <property type="match status" value="1"/>
</dbReference>
<dbReference type="PANTHER" id="PTHR10906">
    <property type="entry name" value="SECY/SEC61-ALPHA FAMILY MEMBER"/>
    <property type="match status" value="1"/>
</dbReference>
<reference evidence="12 13" key="1">
    <citation type="submission" date="2018-05" db="EMBL/GenBank/DDBJ databases">
        <title>Genomic Encyclopedia of Type Strains, Phase IV (KMG-IV): sequencing the most valuable type-strain genomes for metagenomic binning, comparative biology and taxonomic classification.</title>
        <authorList>
            <person name="Goeker M."/>
        </authorList>
    </citation>
    <scope>NUCLEOTIDE SEQUENCE [LARGE SCALE GENOMIC DNA]</scope>
    <source>
        <strain evidence="12 13">DSM 16791</strain>
    </source>
</reference>
<dbReference type="GO" id="GO:0065002">
    <property type="term" value="P:intracellular protein transmembrane transport"/>
    <property type="evidence" value="ECO:0007669"/>
    <property type="project" value="UniProtKB-UniRule"/>
</dbReference>
<dbReference type="FunFam" id="1.10.3370.10:FF:000001">
    <property type="entry name" value="Preprotein translocase subunit SecY"/>
    <property type="match status" value="1"/>
</dbReference>
<dbReference type="GO" id="GO:0043952">
    <property type="term" value="P:protein transport by the Sec complex"/>
    <property type="evidence" value="ECO:0007669"/>
    <property type="project" value="UniProtKB-UniRule"/>
</dbReference>
<gene>
    <name evidence="10" type="primary">secY</name>
    <name evidence="12" type="ORF">DFR52_101307</name>
</gene>
<dbReference type="InterPro" id="IPR030659">
    <property type="entry name" value="SecY_CS"/>
</dbReference>
<keyword evidence="3 10" id="KW-0813">Transport</keyword>
<dbReference type="InterPro" id="IPR002208">
    <property type="entry name" value="SecY/SEC61-alpha"/>
</dbReference>
<proteinExistence type="inferred from homology"/>
<evidence type="ECO:0000256" key="8">
    <source>
        <dbReference type="ARBA" id="ARBA00023136"/>
    </source>
</evidence>
<evidence type="ECO:0000256" key="3">
    <source>
        <dbReference type="ARBA" id="ARBA00022448"/>
    </source>
</evidence>
<evidence type="ECO:0000256" key="10">
    <source>
        <dbReference type="HAMAP-Rule" id="MF_01465"/>
    </source>
</evidence>
<keyword evidence="4 10" id="KW-0812">Transmembrane</keyword>
<dbReference type="EMBL" id="QGTR01000001">
    <property type="protein sequence ID" value="PWW03622.1"/>
    <property type="molecule type" value="Genomic_DNA"/>
</dbReference>
<evidence type="ECO:0000256" key="5">
    <source>
        <dbReference type="ARBA" id="ARBA00022927"/>
    </source>
</evidence>
<dbReference type="NCBIfam" id="TIGR00967">
    <property type="entry name" value="3a0501s007"/>
    <property type="match status" value="1"/>
</dbReference>
<name>A0A317PQ80_9HYPH</name>
<dbReference type="PROSITE" id="PS00756">
    <property type="entry name" value="SECY_2"/>
    <property type="match status" value="1"/>
</dbReference>
<organism evidence="12 13">
    <name type="scientific">Hoeflea marina</name>
    <dbReference type="NCBI Taxonomy" id="274592"/>
    <lineage>
        <taxon>Bacteria</taxon>
        <taxon>Pseudomonadati</taxon>
        <taxon>Pseudomonadota</taxon>
        <taxon>Alphaproteobacteria</taxon>
        <taxon>Hyphomicrobiales</taxon>
        <taxon>Rhizobiaceae</taxon>
        <taxon>Hoeflea</taxon>
    </lineage>
</organism>
<comment type="caution">
    <text evidence="12">The sequence shown here is derived from an EMBL/GenBank/DDBJ whole genome shotgun (WGS) entry which is preliminary data.</text>
</comment>
<dbReference type="HAMAP" id="MF_01465">
    <property type="entry name" value="SecY"/>
    <property type="match status" value="1"/>
</dbReference>
<dbReference type="InterPro" id="IPR023201">
    <property type="entry name" value="SecY_dom_sf"/>
</dbReference>
<evidence type="ECO:0000256" key="2">
    <source>
        <dbReference type="ARBA" id="ARBA00005751"/>
    </source>
</evidence>
<feature type="transmembrane region" description="Helical" evidence="10">
    <location>
        <begin position="347"/>
        <end position="369"/>
    </location>
</feature>
<dbReference type="AlphaFoldDB" id="A0A317PQ80"/>
<sequence length="476" mass="51053">MQRPTLNETNLDPPEMMGFIMPRLGRAENSMASAAEQLASNLNFSAFSKAEDLKKRIWFTLGALLVYRLGTYIPLPGINPDAFARAFQGQAGGILGLFNMFAGGAVGRMAIFALGIMPYISASIIIQLMTSVVPSLEQLKKEGEQGRKVINQYTRYGTVLLGTLQAYGISVGLESSAGVATDPGWFFRISTVVTLVGGTMFLMWLGEQITARGIGNGISLIIFAGIVAALPNAVAGTLELGRTGALSPALIVAVLLVAVGVIAFIVFVERAQRRLLIQYPKRQVGARMFQGDTSHLPLKLNTAGVIPPIFASSLLLLPATVAGFANTGNLPSWATAVLASLGHGQPLYMLMYASMIGFFAFFYTAIVFNPKDTADNLKRHGGFVPGIRPGERTAEYIDYVLTRITVVGALYLIFVCLLPEILIAQTGVPFYLGGTSLLIVVSVTLDTVTQVQGHLIAQQYEGLIKKSKLRGGKKGR</sequence>
<dbReference type="Gene3D" id="1.10.3370.10">
    <property type="entry name" value="SecY subunit domain"/>
    <property type="match status" value="1"/>
</dbReference>
<keyword evidence="7 10" id="KW-0811">Translocation</keyword>
<feature type="transmembrane region" description="Helical" evidence="10">
    <location>
        <begin position="185"/>
        <end position="205"/>
    </location>
</feature>
<comment type="caution">
    <text evidence="10">Lacks conserved residue(s) required for the propagation of feature annotation.</text>
</comment>